<reference evidence="1" key="1">
    <citation type="submission" date="2020-10" db="EMBL/GenBank/DDBJ databases">
        <title>High-Quality Genome Resource of Clonostachys rosea strain S41 by Oxford Nanopore Long-Read Sequencing.</title>
        <authorList>
            <person name="Wang H."/>
        </authorList>
    </citation>
    <scope>NUCLEOTIDE SEQUENCE</scope>
    <source>
        <strain evidence="1">S41</strain>
    </source>
</reference>
<dbReference type="AlphaFoldDB" id="A0A8H7NGH2"/>
<accession>A0A8H7NGH2</accession>
<comment type="caution">
    <text evidence="1">The sequence shown here is derived from an EMBL/GenBank/DDBJ whole genome shotgun (WGS) entry which is preliminary data.</text>
</comment>
<protein>
    <submittedName>
        <fullName evidence="1">Uncharacterized protein</fullName>
    </submittedName>
</protein>
<name>A0A8H7NGH2_BIOOC</name>
<sequence length="121" mass="13344">MFFLLLGRRDLNSNMLDKAHAGTKCKSGRSFLPLFLSALSLATPRTNRRYTALSTSHPLGSIVLLTNNQQQLSGSHPRSHPWQLDATPNTGRAQHFYSPVLPGRRKGFLRQAETAVSGMLG</sequence>
<proteinExistence type="predicted"/>
<gene>
    <name evidence="1" type="ORF">IM811_010656</name>
</gene>
<evidence type="ECO:0000313" key="2">
    <source>
        <dbReference type="Proteomes" id="UP000616885"/>
    </source>
</evidence>
<dbReference type="Proteomes" id="UP000616885">
    <property type="component" value="Unassembled WGS sequence"/>
</dbReference>
<evidence type="ECO:0000313" key="1">
    <source>
        <dbReference type="EMBL" id="KAF9755215.1"/>
    </source>
</evidence>
<organism evidence="1 2">
    <name type="scientific">Bionectria ochroleuca</name>
    <name type="common">Gliocladium roseum</name>
    <dbReference type="NCBI Taxonomy" id="29856"/>
    <lineage>
        <taxon>Eukaryota</taxon>
        <taxon>Fungi</taxon>
        <taxon>Dikarya</taxon>
        <taxon>Ascomycota</taxon>
        <taxon>Pezizomycotina</taxon>
        <taxon>Sordariomycetes</taxon>
        <taxon>Hypocreomycetidae</taxon>
        <taxon>Hypocreales</taxon>
        <taxon>Bionectriaceae</taxon>
        <taxon>Clonostachys</taxon>
    </lineage>
</organism>
<dbReference type="EMBL" id="JADCTT010000003">
    <property type="protein sequence ID" value="KAF9755215.1"/>
    <property type="molecule type" value="Genomic_DNA"/>
</dbReference>